<organism evidence="2 3">
    <name type="scientific">Oryza sativa subsp. japonica</name>
    <name type="common">Rice</name>
    <dbReference type="NCBI Taxonomy" id="39947"/>
    <lineage>
        <taxon>Eukaryota</taxon>
        <taxon>Viridiplantae</taxon>
        <taxon>Streptophyta</taxon>
        <taxon>Embryophyta</taxon>
        <taxon>Tracheophyta</taxon>
        <taxon>Spermatophyta</taxon>
        <taxon>Magnoliopsida</taxon>
        <taxon>Liliopsida</taxon>
        <taxon>Poales</taxon>
        <taxon>Poaceae</taxon>
        <taxon>BOP clade</taxon>
        <taxon>Oryzoideae</taxon>
        <taxon>Oryzeae</taxon>
        <taxon>Oryzinae</taxon>
        <taxon>Oryza</taxon>
        <taxon>Oryza sativa</taxon>
    </lineage>
</organism>
<sequence length="103" mass="12267">MASAASCRNNVCRNNKKMIAFLRWALHPPFLLPRLAHRRPRQGVQEAGRLHLRCPREHPRTRRRRPHGSDQLPLRPQEAPIQARREERGRERRRKKRDDDVSS</sequence>
<dbReference type="InParanoid" id="A0A0P0XNQ8"/>
<reference evidence="2 3" key="2">
    <citation type="journal article" date="2013" name="Plant Cell Physiol.">
        <title>Rice Annotation Project Database (RAP-DB): an integrative and interactive database for rice genomics.</title>
        <authorList>
            <person name="Sakai H."/>
            <person name="Lee S.S."/>
            <person name="Tanaka T."/>
            <person name="Numa H."/>
            <person name="Kim J."/>
            <person name="Kawahara Y."/>
            <person name="Wakimoto H."/>
            <person name="Yang C.C."/>
            <person name="Iwamoto M."/>
            <person name="Abe T."/>
            <person name="Yamada Y."/>
            <person name="Muto A."/>
            <person name="Inokuchi H."/>
            <person name="Ikemura T."/>
            <person name="Matsumoto T."/>
            <person name="Sasaki T."/>
            <person name="Itoh T."/>
        </authorList>
    </citation>
    <scope>NUCLEOTIDE SEQUENCE [LARGE SCALE GENOMIC DNA]</scope>
    <source>
        <strain evidence="3">cv. Nipponbare</strain>
    </source>
</reference>
<keyword evidence="3" id="KW-1185">Reference proteome</keyword>
<dbReference type="AlphaFoldDB" id="A0A0P0XNQ8"/>
<feature type="region of interest" description="Disordered" evidence="1">
    <location>
        <begin position="40"/>
        <end position="103"/>
    </location>
</feature>
<evidence type="ECO:0000313" key="3">
    <source>
        <dbReference type="Proteomes" id="UP000059680"/>
    </source>
</evidence>
<proteinExistence type="predicted"/>
<evidence type="ECO:0000313" key="2">
    <source>
        <dbReference type="EMBL" id="BAT08169.1"/>
    </source>
</evidence>
<dbReference type="Proteomes" id="UP000059680">
    <property type="component" value="Chromosome 9"/>
</dbReference>
<protein>
    <submittedName>
        <fullName evidence="2">Os09g0425700 protein</fullName>
    </submittedName>
</protein>
<reference evidence="3" key="1">
    <citation type="journal article" date="2005" name="Nature">
        <title>The map-based sequence of the rice genome.</title>
        <authorList>
            <consortium name="International rice genome sequencing project (IRGSP)"/>
            <person name="Matsumoto T."/>
            <person name="Wu J."/>
            <person name="Kanamori H."/>
            <person name="Katayose Y."/>
            <person name="Fujisawa M."/>
            <person name="Namiki N."/>
            <person name="Mizuno H."/>
            <person name="Yamamoto K."/>
            <person name="Antonio B.A."/>
            <person name="Baba T."/>
            <person name="Sakata K."/>
            <person name="Nagamura Y."/>
            <person name="Aoki H."/>
            <person name="Arikawa K."/>
            <person name="Arita K."/>
            <person name="Bito T."/>
            <person name="Chiden Y."/>
            <person name="Fujitsuka N."/>
            <person name="Fukunaka R."/>
            <person name="Hamada M."/>
            <person name="Harada C."/>
            <person name="Hayashi A."/>
            <person name="Hijishita S."/>
            <person name="Honda M."/>
            <person name="Hosokawa S."/>
            <person name="Ichikawa Y."/>
            <person name="Idonuma A."/>
            <person name="Iijima M."/>
            <person name="Ikeda M."/>
            <person name="Ikeno M."/>
            <person name="Ito K."/>
            <person name="Ito S."/>
            <person name="Ito T."/>
            <person name="Ito Y."/>
            <person name="Ito Y."/>
            <person name="Iwabuchi A."/>
            <person name="Kamiya K."/>
            <person name="Karasawa W."/>
            <person name="Kurita K."/>
            <person name="Katagiri S."/>
            <person name="Kikuta A."/>
            <person name="Kobayashi H."/>
            <person name="Kobayashi N."/>
            <person name="Machita K."/>
            <person name="Maehara T."/>
            <person name="Masukawa M."/>
            <person name="Mizubayashi T."/>
            <person name="Mukai Y."/>
            <person name="Nagasaki H."/>
            <person name="Nagata Y."/>
            <person name="Naito S."/>
            <person name="Nakashima M."/>
            <person name="Nakama Y."/>
            <person name="Nakamichi Y."/>
            <person name="Nakamura M."/>
            <person name="Meguro A."/>
            <person name="Negishi M."/>
            <person name="Ohta I."/>
            <person name="Ohta T."/>
            <person name="Okamoto M."/>
            <person name="Ono N."/>
            <person name="Saji S."/>
            <person name="Sakaguchi M."/>
            <person name="Sakai K."/>
            <person name="Shibata M."/>
            <person name="Shimokawa T."/>
            <person name="Song J."/>
            <person name="Takazaki Y."/>
            <person name="Terasawa K."/>
            <person name="Tsugane M."/>
            <person name="Tsuji K."/>
            <person name="Ueda S."/>
            <person name="Waki K."/>
            <person name="Yamagata H."/>
            <person name="Yamamoto M."/>
            <person name="Yamamoto S."/>
            <person name="Yamane H."/>
            <person name="Yoshiki S."/>
            <person name="Yoshihara R."/>
            <person name="Yukawa K."/>
            <person name="Zhong H."/>
            <person name="Yano M."/>
            <person name="Yuan Q."/>
            <person name="Ouyang S."/>
            <person name="Liu J."/>
            <person name="Jones K.M."/>
            <person name="Gansberger K."/>
            <person name="Moffat K."/>
            <person name="Hill J."/>
            <person name="Bera J."/>
            <person name="Fadrosh D."/>
            <person name="Jin S."/>
            <person name="Johri S."/>
            <person name="Kim M."/>
            <person name="Overton L."/>
            <person name="Reardon M."/>
            <person name="Tsitrin T."/>
            <person name="Vuong H."/>
            <person name="Weaver B."/>
            <person name="Ciecko A."/>
            <person name="Tallon L."/>
            <person name="Jackson J."/>
            <person name="Pai G."/>
            <person name="Aken S.V."/>
            <person name="Utterback T."/>
            <person name="Reidmuller S."/>
            <person name="Feldblyum T."/>
            <person name="Hsiao J."/>
            <person name="Zismann V."/>
            <person name="Iobst S."/>
            <person name="de Vazeille A.R."/>
            <person name="Buell C.R."/>
            <person name="Ying K."/>
            <person name="Li Y."/>
            <person name="Lu T."/>
            <person name="Huang Y."/>
            <person name="Zhao Q."/>
            <person name="Feng Q."/>
            <person name="Zhang L."/>
            <person name="Zhu J."/>
            <person name="Weng Q."/>
            <person name="Mu J."/>
            <person name="Lu Y."/>
            <person name="Fan D."/>
            <person name="Liu Y."/>
            <person name="Guan J."/>
            <person name="Zhang Y."/>
            <person name="Yu S."/>
            <person name="Liu X."/>
            <person name="Zhang Y."/>
            <person name="Hong G."/>
            <person name="Han B."/>
            <person name="Choisne N."/>
            <person name="Demange N."/>
            <person name="Orjeda G."/>
            <person name="Samain S."/>
            <person name="Cattolico L."/>
            <person name="Pelletier E."/>
            <person name="Couloux A."/>
            <person name="Segurens B."/>
            <person name="Wincker P."/>
            <person name="D'Hont A."/>
            <person name="Scarpelli C."/>
            <person name="Weissenbach J."/>
            <person name="Salanoubat M."/>
            <person name="Quetier F."/>
            <person name="Yu Y."/>
            <person name="Kim H.R."/>
            <person name="Rambo T."/>
            <person name="Currie J."/>
            <person name="Collura K."/>
            <person name="Luo M."/>
            <person name="Yang T."/>
            <person name="Ammiraju J.S.S."/>
            <person name="Engler F."/>
            <person name="Soderlund C."/>
            <person name="Wing R.A."/>
            <person name="Palmer L.E."/>
            <person name="de la Bastide M."/>
            <person name="Spiegel L."/>
            <person name="Nascimento L."/>
            <person name="Zutavern T."/>
            <person name="O'Shaughnessy A."/>
            <person name="Dike S."/>
            <person name="Dedhia N."/>
            <person name="Preston R."/>
            <person name="Balija V."/>
            <person name="McCombie W.R."/>
            <person name="Chow T."/>
            <person name="Chen H."/>
            <person name="Chung M."/>
            <person name="Chen C."/>
            <person name="Shaw J."/>
            <person name="Wu H."/>
            <person name="Hsiao K."/>
            <person name="Chao Y."/>
            <person name="Chu M."/>
            <person name="Cheng C."/>
            <person name="Hour A."/>
            <person name="Lee P."/>
            <person name="Lin S."/>
            <person name="Lin Y."/>
            <person name="Liou J."/>
            <person name="Liu S."/>
            <person name="Hsing Y."/>
            <person name="Raghuvanshi S."/>
            <person name="Mohanty A."/>
            <person name="Bharti A.K."/>
            <person name="Gaur A."/>
            <person name="Gupta V."/>
            <person name="Kumar D."/>
            <person name="Ravi V."/>
            <person name="Vij S."/>
            <person name="Kapur A."/>
            <person name="Khurana P."/>
            <person name="Khurana P."/>
            <person name="Khurana J.P."/>
            <person name="Tyagi A.K."/>
            <person name="Gaikwad K."/>
            <person name="Singh A."/>
            <person name="Dalal V."/>
            <person name="Srivastava S."/>
            <person name="Dixit A."/>
            <person name="Pal A.K."/>
            <person name="Ghazi I.A."/>
            <person name="Yadav M."/>
            <person name="Pandit A."/>
            <person name="Bhargava A."/>
            <person name="Sureshbabu K."/>
            <person name="Batra K."/>
            <person name="Sharma T.R."/>
            <person name="Mohapatra T."/>
            <person name="Singh N.K."/>
            <person name="Messing J."/>
            <person name="Nelson A.B."/>
            <person name="Fuks G."/>
            <person name="Kavchok S."/>
            <person name="Keizer G."/>
            <person name="Linton E."/>
            <person name="Llaca V."/>
            <person name="Song R."/>
            <person name="Tanyolac B."/>
            <person name="Young S."/>
            <person name="Ho-Il K."/>
            <person name="Hahn J.H."/>
            <person name="Sangsakoo G."/>
            <person name="Vanavichit A."/>
            <person name="de Mattos Luiz.A.T."/>
            <person name="Zimmer P.D."/>
            <person name="Malone G."/>
            <person name="Dellagostin O."/>
            <person name="de Oliveira A.C."/>
            <person name="Bevan M."/>
            <person name="Bancroft I."/>
            <person name="Minx P."/>
            <person name="Cordum H."/>
            <person name="Wilson R."/>
            <person name="Cheng Z."/>
            <person name="Jin W."/>
            <person name="Jiang J."/>
            <person name="Leong S.A."/>
            <person name="Iwama H."/>
            <person name="Gojobori T."/>
            <person name="Itoh T."/>
            <person name="Niimura Y."/>
            <person name="Fujii Y."/>
            <person name="Habara T."/>
            <person name="Sakai H."/>
            <person name="Sato Y."/>
            <person name="Wilson G."/>
            <person name="Kumar K."/>
            <person name="McCouch S."/>
            <person name="Juretic N."/>
            <person name="Hoen D."/>
            <person name="Wright S."/>
            <person name="Bruskiewich R."/>
            <person name="Bureau T."/>
            <person name="Miyao A."/>
            <person name="Hirochika H."/>
            <person name="Nishikawa T."/>
            <person name="Kadowaki K."/>
            <person name="Sugiura M."/>
            <person name="Burr B."/>
            <person name="Sasaki T."/>
        </authorList>
    </citation>
    <scope>NUCLEOTIDE SEQUENCE [LARGE SCALE GENOMIC DNA]</scope>
    <source>
        <strain evidence="3">cv. Nipponbare</strain>
    </source>
</reference>
<evidence type="ECO:0000256" key="1">
    <source>
        <dbReference type="SAM" id="MobiDB-lite"/>
    </source>
</evidence>
<dbReference type="Gramene" id="Os09t0425700-01">
    <property type="protein sequence ID" value="Os09t0425700-01"/>
    <property type="gene ID" value="Os09g0425700"/>
</dbReference>
<dbReference type="PaxDb" id="39947-A0A0P0XNQ8"/>
<accession>A0A0P0XNQ8</accession>
<name>A0A0P0XNQ8_ORYSJ</name>
<gene>
    <name evidence="2" type="ordered locus">Os09g0425700</name>
    <name evidence="2" type="ORF">OSNPB_090425700</name>
</gene>
<reference evidence="2 3" key="3">
    <citation type="journal article" date="2013" name="Rice">
        <title>Improvement of the Oryza sativa Nipponbare reference genome using next generation sequence and optical map data.</title>
        <authorList>
            <person name="Kawahara Y."/>
            <person name="de la Bastide M."/>
            <person name="Hamilton J.P."/>
            <person name="Kanamori H."/>
            <person name="McCombie W.R."/>
            <person name="Ouyang S."/>
            <person name="Schwartz D.C."/>
            <person name="Tanaka T."/>
            <person name="Wu J."/>
            <person name="Zhou S."/>
            <person name="Childs K.L."/>
            <person name="Davidson R.M."/>
            <person name="Lin H."/>
            <person name="Quesada-Ocampo L."/>
            <person name="Vaillancourt B."/>
            <person name="Sakai H."/>
            <person name="Lee S.S."/>
            <person name="Kim J."/>
            <person name="Numa H."/>
            <person name="Itoh T."/>
            <person name="Buell C.R."/>
            <person name="Matsumoto T."/>
        </authorList>
    </citation>
    <scope>NUCLEOTIDE SEQUENCE [LARGE SCALE GENOMIC DNA]</scope>
    <source>
        <strain evidence="3">cv. Nipponbare</strain>
    </source>
</reference>
<dbReference type="EMBL" id="AP014965">
    <property type="protein sequence ID" value="BAT08169.1"/>
    <property type="molecule type" value="Genomic_DNA"/>
</dbReference>